<feature type="transmembrane region" description="Helical" evidence="5">
    <location>
        <begin position="26"/>
        <end position="49"/>
    </location>
</feature>
<name>A0ABM6WMP9_9FLAO</name>
<sequence>MMMITDLIILIIVLYGGYHGYKKGLLSQLFVFMIFFILIYKGIDIFYLVSEILPKKVNSRNKDPFSTSYSIIISFFLIIVIAFLIKKIIEFFFIITWIQPIEKWLGGILGLIKYFFYLSICILLFKEINEKINLIPYNFFKNSFEKEFQYIFSIYRKAPLFFLKKLEELYLQISLNIL</sequence>
<evidence type="ECO:0000256" key="5">
    <source>
        <dbReference type="SAM" id="Phobius"/>
    </source>
</evidence>
<dbReference type="EMBL" id="CP029812">
    <property type="protein sequence ID" value="AWU39884.1"/>
    <property type="molecule type" value="Genomic_DNA"/>
</dbReference>
<evidence type="ECO:0000256" key="1">
    <source>
        <dbReference type="ARBA" id="ARBA00004141"/>
    </source>
</evidence>
<dbReference type="Proteomes" id="UP000247917">
    <property type="component" value="Chromosome"/>
</dbReference>
<keyword evidence="3 5" id="KW-1133">Transmembrane helix</keyword>
<proteinExistence type="predicted"/>
<organism evidence="6 7">
    <name type="scientific">Blattabacterium punctulatus</name>
    <dbReference type="NCBI Taxonomy" id="164514"/>
    <lineage>
        <taxon>Bacteria</taxon>
        <taxon>Pseudomonadati</taxon>
        <taxon>Bacteroidota</taxon>
        <taxon>Flavobacteriia</taxon>
        <taxon>Flavobacteriales</taxon>
        <taxon>Blattabacteriaceae</taxon>
        <taxon>Blattabacterium</taxon>
    </lineage>
</organism>
<keyword evidence="2 5" id="KW-0812">Transmembrane</keyword>
<dbReference type="Pfam" id="PF02674">
    <property type="entry name" value="Colicin_V"/>
    <property type="match status" value="1"/>
</dbReference>
<keyword evidence="4 5" id="KW-0472">Membrane</keyword>
<evidence type="ECO:0000313" key="6">
    <source>
        <dbReference type="EMBL" id="AWU39884.1"/>
    </source>
</evidence>
<keyword evidence="7" id="KW-1185">Reference proteome</keyword>
<reference evidence="6 7" key="1">
    <citation type="journal article" date="2018" name="Genome Biol. Evol.">
        <title>Parallel and Gradual Genome Erosion in the Blattabacterium Endosymbionts of Mastotermes darwiniensis and Cryptocercus Wood Roaches.</title>
        <authorList>
            <person name="Kinjo Y."/>
            <person name="Bourguignon T."/>
            <person name="Tong K.J."/>
            <person name="Kuwahara H."/>
            <person name="Lim S.J."/>
            <person name="Yoon K.B."/>
            <person name="Shigenobu S."/>
            <person name="Park Y.C."/>
            <person name="Nalepa C.A."/>
            <person name="Hongoh Y."/>
            <person name="Ohkuma M."/>
            <person name="Lo N."/>
            <person name="Tokuda G."/>
        </authorList>
    </citation>
    <scope>NUCLEOTIDE SEQUENCE [LARGE SCALE GENOMIC DNA]</scope>
    <source>
        <strain evidence="6 7">CPUsv</strain>
    </source>
</reference>
<evidence type="ECO:0000256" key="3">
    <source>
        <dbReference type="ARBA" id="ARBA00022989"/>
    </source>
</evidence>
<evidence type="ECO:0000256" key="4">
    <source>
        <dbReference type="ARBA" id="ARBA00023136"/>
    </source>
</evidence>
<comment type="subcellular location">
    <subcellularLocation>
        <location evidence="1">Membrane</location>
        <topology evidence="1">Multi-pass membrane protein</topology>
    </subcellularLocation>
</comment>
<dbReference type="RefSeq" id="WP_110495287.1">
    <property type="nucleotide sequence ID" value="NZ_CP029812.1"/>
</dbReference>
<gene>
    <name evidence="6" type="ORF">DM808_01765</name>
</gene>
<protein>
    <submittedName>
        <fullName evidence="6">CvpA family protein</fullName>
    </submittedName>
</protein>
<evidence type="ECO:0000256" key="2">
    <source>
        <dbReference type="ARBA" id="ARBA00022692"/>
    </source>
</evidence>
<feature type="transmembrane region" description="Helical" evidence="5">
    <location>
        <begin position="104"/>
        <end position="125"/>
    </location>
</feature>
<feature type="transmembrane region" description="Helical" evidence="5">
    <location>
        <begin position="69"/>
        <end position="98"/>
    </location>
</feature>
<accession>A0ABM6WMP9</accession>
<dbReference type="InterPro" id="IPR003825">
    <property type="entry name" value="Colicin-V_CvpA"/>
</dbReference>
<evidence type="ECO:0000313" key="7">
    <source>
        <dbReference type="Proteomes" id="UP000247917"/>
    </source>
</evidence>